<feature type="compositionally biased region" description="Basic residues" evidence="1">
    <location>
        <begin position="169"/>
        <end position="199"/>
    </location>
</feature>
<organism evidence="3 4">
    <name type="scientific">Bionectria ochroleuca</name>
    <name type="common">Gliocladium roseum</name>
    <dbReference type="NCBI Taxonomy" id="29856"/>
    <lineage>
        <taxon>Eukaryota</taxon>
        <taxon>Fungi</taxon>
        <taxon>Dikarya</taxon>
        <taxon>Ascomycota</taxon>
        <taxon>Pezizomycotina</taxon>
        <taxon>Sordariomycetes</taxon>
        <taxon>Hypocreomycetidae</taxon>
        <taxon>Hypocreales</taxon>
        <taxon>Bionectriaceae</taxon>
        <taxon>Clonostachys</taxon>
    </lineage>
</organism>
<keyword evidence="2" id="KW-0812">Transmembrane</keyword>
<reference evidence="3 4" key="1">
    <citation type="submission" date="2019-06" db="EMBL/GenBank/DDBJ databases">
        <authorList>
            <person name="Broberg M."/>
        </authorList>
    </citation>
    <scope>NUCLEOTIDE SEQUENCE [LARGE SCALE GENOMIC DNA]</scope>
</reference>
<sequence length="433" mass="48929">MTADGNLERIREDLIRRARMERGLDLEQGLPHGNFPEERGEDEERARGGLAGLFTRMNERRQQQRQQMPEVEVVEEPKSPVVVEPAAGHRFTLPRFSRFWASGANGTGSPAPSHSEWPSALPTFNTESQAGGLYPPQQATHARSTIRPPSSFYSSMEDIYTSQGTSSSRPRRERRHGHRRHKHKKRGHRGSRKRSKKQPKRFLGCFPWVKSREMRAQILRCFVTGLFLVSLLSVCKYFFGGSDSVSDINVGLRVLDLALSLTKNIQMGDFTIVLIVIIVLGTLVFCYGLVRLCVLVLRRDRERVRETSRPEPWTPGVYTIPEHPIQVRLASDEEAVGAVKEKKKVTPPAYGMWRESVRADPDRLYWKRNEETVPNMPEPTAARAGPRPPSYASDDGVSYVVEAVPRSVAPSSTESMPPHPSEVDRISDNRAAW</sequence>
<accession>A0ABY6U3X1</accession>
<protein>
    <submittedName>
        <fullName evidence="3">Uncharacterized protein</fullName>
    </submittedName>
</protein>
<feature type="compositionally biased region" description="Polar residues" evidence="1">
    <location>
        <begin position="137"/>
        <end position="165"/>
    </location>
</feature>
<comment type="caution">
    <text evidence="3">The sequence shown here is derived from an EMBL/GenBank/DDBJ whole genome shotgun (WGS) entry which is preliminary data.</text>
</comment>
<feature type="transmembrane region" description="Helical" evidence="2">
    <location>
        <begin position="270"/>
        <end position="297"/>
    </location>
</feature>
<keyword evidence="4" id="KW-1185">Reference proteome</keyword>
<gene>
    <name evidence="3" type="ORF">CLO192961_LOCUS160818</name>
</gene>
<dbReference type="Proteomes" id="UP000766486">
    <property type="component" value="Unassembled WGS sequence"/>
</dbReference>
<keyword evidence="2" id="KW-1133">Transmembrane helix</keyword>
<feature type="transmembrane region" description="Helical" evidence="2">
    <location>
        <begin position="218"/>
        <end position="239"/>
    </location>
</feature>
<evidence type="ECO:0000313" key="4">
    <source>
        <dbReference type="Proteomes" id="UP000766486"/>
    </source>
</evidence>
<feature type="region of interest" description="Disordered" evidence="1">
    <location>
        <begin position="104"/>
        <end position="199"/>
    </location>
</feature>
<feature type="region of interest" description="Disordered" evidence="1">
    <location>
        <begin position="369"/>
        <end position="433"/>
    </location>
</feature>
<feature type="compositionally biased region" description="Basic and acidic residues" evidence="1">
    <location>
        <begin position="421"/>
        <end position="433"/>
    </location>
</feature>
<evidence type="ECO:0000256" key="2">
    <source>
        <dbReference type="SAM" id="Phobius"/>
    </source>
</evidence>
<dbReference type="EMBL" id="CABFNS010000732">
    <property type="protein sequence ID" value="VUC25307.1"/>
    <property type="molecule type" value="Genomic_DNA"/>
</dbReference>
<proteinExistence type="predicted"/>
<keyword evidence="2" id="KW-0472">Membrane</keyword>
<evidence type="ECO:0000313" key="3">
    <source>
        <dbReference type="EMBL" id="VUC25307.1"/>
    </source>
</evidence>
<evidence type="ECO:0000256" key="1">
    <source>
        <dbReference type="SAM" id="MobiDB-lite"/>
    </source>
</evidence>
<name>A0ABY6U3X1_BIOOC</name>